<reference evidence="1" key="2">
    <citation type="journal article" date="2024" name="Antonie Van Leeuwenhoek">
        <title>Roseihalotalea indica gen. nov., sp. nov., a halophilic Bacteroidetes from mesopelagic Southwest Indian Ocean with higher carbohydrate metabolic potential.</title>
        <authorList>
            <person name="Chen B."/>
            <person name="Zhang M."/>
            <person name="Lin D."/>
            <person name="Ye J."/>
            <person name="Tang K."/>
        </authorList>
    </citation>
    <scope>NUCLEOTIDE SEQUENCE</scope>
    <source>
        <strain evidence="1">TK19036</strain>
    </source>
</reference>
<dbReference type="EMBL" id="CP120682">
    <property type="protein sequence ID" value="WKN39791.1"/>
    <property type="molecule type" value="Genomic_DNA"/>
</dbReference>
<dbReference type="PANTHER" id="PTHR41368">
    <property type="entry name" value="PROTEIN YGHO"/>
    <property type="match status" value="1"/>
</dbReference>
<dbReference type="InterPro" id="IPR039968">
    <property type="entry name" value="BcerS-like"/>
</dbReference>
<evidence type="ECO:0000313" key="1">
    <source>
        <dbReference type="EMBL" id="WKN39791.1"/>
    </source>
</evidence>
<name>A0AA49JJH9_9BACT</name>
<evidence type="ECO:0008006" key="2">
    <source>
        <dbReference type="Google" id="ProtNLM"/>
    </source>
</evidence>
<dbReference type="AlphaFoldDB" id="A0AA49JJH9"/>
<reference evidence="1" key="1">
    <citation type="journal article" date="2023" name="Comput. Struct. Biotechnol. J.">
        <title>Discovery of a novel marine Bacteroidetes with a rich repertoire of carbohydrate-active enzymes.</title>
        <authorList>
            <person name="Chen B."/>
            <person name="Liu G."/>
            <person name="Chen Q."/>
            <person name="Wang H."/>
            <person name="Liu L."/>
            <person name="Tang K."/>
        </authorList>
    </citation>
    <scope>NUCLEOTIDE SEQUENCE</scope>
    <source>
        <strain evidence="1">TK19036</strain>
    </source>
</reference>
<gene>
    <name evidence="1" type="ORF">K4G66_13935</name>
</gene>
<dbReference type="InterPro" id="IPR016181">
    <property type="entry name" value="Acyl_CoA_acyltransferase"/>
</dbReference>
<protein>
    <recommendedName>
        <fullName evidence="2">N-acetyltransferase domain-containing protein</fullName>
    </recommendedName>
</protein>
<dbReference type="SUPFAM" id="SSF55729">
    <property type="entry name" value="Acyl-CoA N-acyltransferases (Nat)"/>
    <property type="match status" value="1"/>
</dbReference>
<proteinExistence type="predicted"/>
<sequence>MKDVSFLPLGGLLLMTLITTMPSIETATRFTFQEVRTDAEKEAFRQLPHRIYRNDPHWIPHIRQEVEAVFDPKQNIFFTHGQAERWIMKDASGEVIGRVAAFINERKAHTFKQPTGGLGFFECIDDQEAAFALFDQCKTWLAERGMEAMDGPVNFGENNKYWGLITENYDLSPYYGQNYNPEYYVRFFEEYGFQVYFNQYIFHKLFVTPLPEIFQRRSDRLKAQPQYSIQTYQKSNPLKYARDFMEVYNDAWQTHDNFQAMSEQQALNLLKQIKPVVDELLVHFVYYEGKPVAFMVALPNINRIYKKVGDNMNLWGKLKFLYHQKTTDVRDCYGVAFGVKQKYQMRGIEGLIFDNLREVCWQEDKQKHMYDTYIVTWVGDFNPKMVRVMEALGCERVRTMATYRKLFDETAEFERSPII</sequence>
<dbReference type="PANTHER" id="PTHR41368:SF1">
    <property type="entry name" value="PROTEIN YGHO"/>
    <property type="match status" value="1"/>
</dbReference>
<accession>A0AA49JJH9</accession>
<organism evidence="1">
    <name type="scientific">Roseihalotalea indica</name>
    <dbReference type="NCBI Taxonomy" id="2867963"/>
    <lineage>
        <taxon>Bacteria</taxon>
        <taxon>Pseudomonadati</taxon>
        <taxon>Bacteroidota</taxon>
        <taxon>Cytophagia</taxon>
        <taxon>Cytophagales</taxon>
        <taxon>Catalimonadaceae</taxon>
        <taxon>Roseihalotalea</taxon>
    </lineage>
</organism>
<dbReference type="Gene3D" id="3.40.630.30">
    <property type="match status" value="1"/>
</dbReference>